<evidence type="ECO:0008006" key="4">
    <source>
        <dbReference type="Google" id="ProtNLM"/>
    </source>
</evidence>
<feature type="signal peptide" evidence="1">
    <location>
        <begin position="1"/>
        <end position="21"/>
    </location>
</feature>
<keyword evidence="3" id="KW-1185">Reference proteome</keyword>
<keyword evidence="1" id="KW-0732">Signal</keyword>
<feature type="chain" id="PRO_5025025497" description="Secreted protein" evidence="1">
    <location>
        <begin position="22"/>
        <end position="109"/>
    </location>
</feature>
<name>A0A5N5X6R2_9EURO</name>
<accession>A0A5N5X6R2</accession>
<evidence type="ECO:0000313" key="2">
    <source>
        <dbReference type="EMBL" id="KAB8075777.1"/>
    </source>
</evidence>
<reference evidence="2 3" key="1">
    <citation type="submission" date="2019-04" db="EMBL/GenBank/DDBJ databases">
        <title>Friends and foes A comparative genomics study of 23 Aspergillus species from section Flavi.</title>
        <authorList>
            <consortium name="DOE Joint Genome Institute"/>
            <person name="Kjaerbolling I."/>
            <person name="Vesth T."/>
            <person name="Frisvad J.C."/>
            <person name="Nybo J.L."/>
            <person name="Theobald S."/>
            <person name="Kildgaard S."/>
            <person name="Isbrandt T."/>
            <person name="Kuo A."/>
            <person name="Sato A."/>
            <person name="Lyhne E.K."/>
            <person name="Kogle M.E."/>
            <person name="Wiebenga A."/>
            <person name="Kun R.S."/>
            <person name="Lubbers R.J."/>
            <person name="Makela M.R."/>
            <person name="Barry K."/>
            <person name="Chovatia M."/>
            <person name="Clum A."/>
            <person name="Daum C."/>
            <person name="Haridas S."/>
            <person name="He G."/>
            <person name="LaButti K."/>
            <person name="Lipzen A."/>
            <person name="Mondo S."/>
            <person name="Riley R."/>
            <person name="Salamov A."/>
            <person name="Simmons B.A."/>
            <person name="Magnuson J.K."/>
            <person name="Henrissat B."/>
            <person name="Mortensen U.H."/>
            <person name="Larsen T.O."/>
            <person name="Devries R.P."/>
            <person name="Grigoriev I.V."/>
            <person name="Machida M."/>
            <person name="Baker S.E."/>
            <person name="Andersen M.R."/>
        </authorList>
    </citation>
    <scope>NUCLEOTIDE SEQUENCE [LARGE SCALE GENOMIC DNA]</scope>
    <source>
        <strain evidence="2 3">CBS 151.66</strain>
    </source>
</reference>
<dbReference type="AlphaFoldDB" id="A0A5N5X6R2"/>
<evidence type="ECO:0000313" key="3">
    <source>
        <dbReference type="Proteomes" id="UP000326565"/>
    </source>
</evidence>
<organism evidence="2 3">
    <name type="scientific">Aspergillus leporis</name>
    <dbReference type="NCBI Taxonomy" id="41062"/>
    <lineage>
        <taxon>Eukaryota</taxon>
        <taxon>Fungi</taxon>
        <taxon>Dikarya</taxon>
        <taxon>Ascomycota</taxon>
        <taxon>Pezizomycotina</taxon>
        <taxon>Eurotiomycetes</taxon>
        <taxon>Eurotiomycetidae</taxon>
        <taxon>Eurotiales</taxon>
        <taxon>Aspergillaceae</taxon>
        <taxon>Aspergillus</taxon>
        <taxon>Aspergillus subgen. Circumdati</taxon>
    </lineage>
</organism>
<protein>
    <recommendedName>
        <fullName evidence="4">Secreted protein</fullName>
    </recommendedName>
</protein>
<dbReference type="EMBL" id="ML732189">
    <property type="protein sequence ID" value="KAB8075777.1"/>
    <property type="molecule type" value="Genomic_DNA"/>
</dbReference>
<sequence length="109" mass="11889">MALSSFLFVPLSTFLPRGVYLCSSASINSASQAISSSDRCIIVVTLSCSAYFYRPPTSEITRVLCPAGAGWRAVAKTGEDNAHHDVQVFQHSGHRFPPIIQWSAQTKWG</sequence>
<gene>
    <name evidence="2" type="ORF">BDV29DRAFT_102014</name>
</gene>
<proteinExistence type="predicted"/>
<evidence type="ECO:0000256" key="1">
    <source>
        <dbReference type="SAM" id="SignalP"/>
    </source>
</evidence>
<dbReference type="Proteomes" id="UP000326565">
    <property type="component" value="Unassembled WGS sequence"/>
</dbReference>